<evidence type="ECO:0008006" key="3">
    <source>
        <dbReference type="Google" id="ProtNLM"/>
    </source>
</evidence>
<evidence type="ECO:0000313" key="1">
    <source>
        <dbReference type="EMBL" id="AIG97720.1"/>
    </source>
</evidence>
<gene>
    <name evidence="1" type="ORF">AFULGI_00009280</name>
</gene>
<reference evidence="1 2" key="1">
    <citation type="submission" date="2013-07" db="EMBL/GenBank/DDBJ databases">
        <title>Genome of Archaeoglobus fulgidus.</title>
        <authorList>
            <person name="Fiebig A."/>
            <person name="Birkeland N.-K."/>
        </authorList>
    </citation>
    <scope>NUCLEOTIDE SEQUENCE [LARGE SCALE GENOMIC DNA]</scope>
    <source>
        <strain evidence="1 2">DSM 8774</strain>
    </source>
</reference>
<dbReference type="AlphaFoldDB" id="A0A075WBD5"/>
<organism evidence="1 2">
    <name type="scientific">Archaeoglobus fulgidus DSM 8774</name>
    <dbReference type="NCBI Taxonomy" id="1344584"/>
    <lineage>
        <taxon>Archaea</taxon>
        <taxon>Methanobacteriati</taxon>
        <taxon>Methanobacteriota</taxon>
        <taxon>Archaeoglobi</taxon>
        <taxon>Archaeoglobales</taxon>
        <taxon>Archaeoglobaceae</taxon>
        <taxon>Archaeoglobus</taxon>
    </lineage>
</organism>
<dbReference type="KEGG" id="afg:AFULGI_00009280"/>
<dbReference type="Proteomes" id="UP000028501">
    <property type="component" value="Chromosome"/>
</dbReference>
<dbReference type="RefSeq" id="WP_143274388.1">
    <property type="nucleotide sequence ID" value="NZ_CP006577.1"/>
</dbReference>
<dbReference type="InterPro" id="IPR011990">
    <property type="entry name" value="TPR-like_helical_dom_sf"/>
</dbReference>
<protein>
    <recommendedName>
        <fullName evidence="3">Tetratricopeptide repeat protein</fullName>
    </recommendedName>
</protein>
<proteinExistence type="predicted"/>
<sequence length="293" mass="33820">MEKFIESVANFIDEEDVKVLKAIGSDPIVLHSIKKIFDYPEKANKYLILLRDSPVAVYLVAKISERLSRYLEGEDEAKCFAVFLTALRELRECGDRRVLQNMFLLLKEAIERRLSDGKYEDAAKLVMEFQDFGFKSYVKKVLFFALEVSEEGDYRRAMRILELLPETDAVIDAKASVLLEWGRSLAMSNPEAGMKKIEESLRLKDTVEARLAMAEIHESMGNYEKAYFIYTSLRSLYPGIDRRIARMLMEWGEETGDVEKLREAYNLAMGDRLLAEEIERRIKKLEAQRLSGS</sequence>
<name>A0A075WBD5_ARCFL</name>
<accession>A0A075WBD5</accession>
<dbReference type="HOGENOM" id="CLU_948647_0_0_2"/>
<evidence type="ECO:0000313" key="2">
    <source>
        <dbReference type="Proteomes" id="UP000028501"/>
    </source>
</evidence>
<dbReference type="EMBL" id="CP006577">
    <property type="protein sequence ID" value="AIG97720.1"/>
    <property type="molecule type" value="Genomic_DNA"/>
</dbReference>
<dbReference type="Gene3D" id="1.25.40.10">
    <property type="entry name" value="Tetratricopeptide repeat domain"/>
    <property type="match status" value="1"/>
</dbReference>
<dbReference type="GeneID" id="24794442"/>
<dbReference type="SUPFAM" id="SSF48452">
    <property type="entry name" value="TPR-like"/>
    <property type="match status" value="1"/>
</dbReference>